<evidence type="ECO:0000313" key="2">
    <source>
        <dbReference type="EMBL" id="TFL04240.1"/>
    </source>
</evidence>
<dbReference type="Gene3D" id="2.30.29.30">
    <property type="entry name" value="Pleckstrin-homology domain (PH domain)/Phosphotyrosine-binding domain (PTB)"/>
    <property type="match status" value="1"/>
</dbReference>
<feature type="region of interest" description="Disordered" evidence="1">
    <location>
        <begin position="357"/>
        <end position="396"/>
    </location>
</feature>
<feature type="compositionally biased region" description="Polar residues" evidence="1">
    <location>
        <begin position="35"/>
        <end position="44"/>
    </location>
</feature>
<dbReference type="AlphaFoldDB" id="A0A5C3QTT6"/>
<feature type="region of interest" description="Disordered" evidence="1">
    <location>
        <begin position="1"/>
        <end position="82"/>
    </location>
</feature>
<protein>
    <recommendedName>
        <fullName evidence="4">PH domain-containing protein</fullName>
    </recommendedName>
</protein>
<evidence type="ECO:0000313" key="3">
    <source>
        <dbReference type="Proteomes" id="UP000305067"/>
    </source>
</evidence>
<dbReference type="Gene3D" id="3.10.20.90">
    <property type="entry name" value="Phosphatidylinositol 3-kinase Catalytic Subunit, Chain A, domain 1"/>
    <property type="match status" value="1"/>
</dbReference>
<dbReference type="OrthoDB" id="43122at2759"/>
<gene>
    <name evidence="2" type="ORF">BDV98DRAFT_503571</name>
</gene>
<evidence type="ECO:0008006" key="4">
    <source>
        <dbReference type="Google" id="ProtNLM"/>
    </source>
</evidence>
<dbReference type="InterPro" id="IPR029071">
    <property type="entry name" value="Ubiquitin-like_domsf"/>
</dbReference>
<name>A0A5C3QTT6_9AGAR</name>
<dbReference type="EMBL" id="ML178819">
    <property type="protein sequence ID" value="TFL04240.1"/>
    <property type="molecule type" value="Genomic_DNA"/>
</dbReference>
<dbReference type="Proteomes" id="UP000305067">
    <property type="component" value="Unassembled WGS sequence"/>
</dbReference>
<sequence>MTLSSRHGRSRPDPGQNTDFGPAPSTDSRAGRSLGRTNTTARARSQSRHHEQQHLNLPDPSSFPLPPQRPSIDPSPSADPRHSRVVLVEKKDHRYDAARKAFSSQENDGVEKLRIYMGDSETYNMVPHPTHRTNAKDIILTMQDAGMMKGWVGSGEWMLWEVWKELGVERPIRTFEVVGDVVGAWGKLGVTGGNRLIAKISGLAPVLSRSALPSSAPMCSGYVDFEAKRGKWVKKWLMLRENAVYVAKRENAKEELLCSLSNFDAYIVTRAIKAPKPFTFALKSTDDLSFFEDKSDYMHLISCDEKTGGRWMERVLLARSFVLYQEKSTLFTASNGAAPTALSRSGTTSRKRAPTLLGSVLPSEPPIPPPMSHGHGHGHGVFEPGSLLGRQQAQRV</sequence>
<dbReference type="InterPro" id="IPR011993">
    <property type="entry name" value="PH-like_dom_sf"/>
</dbReference>
<accession>A0A5C3QTT6</accession>
<evidence type="ECO:0000256" key="1">
    <source>
        <dbReference type="SAM" id="MobiDB-lite"/>
    </source>
</evidence>
<reference evidence="2 3" key="1">
    <citation type="journal article" date="2019" name="Nat. Ecol. Evol.">
        <title>Megaphylogeny resolves global patterns of mushroom evolution.</title>
        <authorList>
            <person name="Varga T."/>
            <person name="Krizsan K."/>
            <person name="Foldi C."/>
            <person name="Dima B."/>
            <person name="Sanchez-Garcia M."/>
            <person name="Sanchez-Ramirez S."/>
            <person name="Szollosi G.J."/>
            <person name="Szarkandi J.G."/>
            <person name="Papp V."/>
            <person name="Albert L."/>
            <person name="Andreopoulos W."/>
            <person name="Angelini C."/>
            <person name="Antonin V."/>
            <person name="Barry K.W."/>
            <person name="Bougher N.L."/>
            <person name="Buchanan P."/>
            <person name="Buyck B."/>
            <person name="Bense V."/>
            <person name="Catcheside P."/>
            <person name="Chovatia M."/>
            <person name="Cooper J."/>
            <person name="Damon W."/>
            <person name="Desjardin D."/>
            <person name="Finy P."/>
            <person name="Geml J."/>
            <person name="Haridas S."/>
            <person name="Hughes K."/>
            <person name="Justo A."/>
            <person name="Karasinski D."/>
            <person name="Kautmanova I."/>
            <person name="Kiss B."/>
            <person name="Kocsube S."/>
            <person name="Kotiranta H."/>
            <person name="LaButti K.M."/>
            <person name="Lechner B.E."/>
            <person name="Liimatainen K."/>
            <person name="Lipzen A."/>
            <person name="Lukacs Z."/>
            <person name="Mihaltcheva S."/>
            <person name="Morgado L.N."/>
            <person name="Niskanen T."/>
            <person name="Noordeloos M.E."/>
            <person name="Ohm R.A."/>
            <person name="Ortiz-Santana B."/>
            <person name="Ovrebo C."/>
            <person name="Racz N."/>
            <person name="Riley R."/>
            <person name="Savchenko A."/>
            <person name="Shiryaev A."/>
            <person name="Soop K."/>
            <person name="Spirin V."/>
            <person name="Szebenyi C."/>
            <person name="Tomsovsky M."/>
            <person name="Tulloss R.E."/>
            <person name="Uehling J."/>
            <person name="Grigoriev I.V."/>
            <person name="Vagvolgyi C."/>
            <person name="Papp T."/>
            <person name="Martin F.M."/>
            <person name="Miettinen O."/>
            <person name="Hibbett D.S."/>
            <person name="Nagy L.G."/>
        </authorList>
    </citation>
    <scope>NUCLEOTIDE SEQUENCE [LARGE SCALE GENOMIC DNA]</scope>
    <source>
        <strain evidence="2 3">CBS 309.79</strain>
    </source>
</reference>
<keyword evidence="3" id="KW-1185">Reference proteome</keyword>
<organism evidence="2 3">
    <name type="scientific">Pterulicium gracile</name>
    <dbReference type="NCBI Taxonomy" id="1884261"/>
    <lineage>
        <taxon>Eukaryota</taxon>
        <taxon>Fungi</taxon>
        <taxon>Dikarya</taxon>
        <taxon>Basidiomycota</taxon>
        <taxon>Agaricomycotina</taxon>
        <taxon>Agaricomycetes</taxon>
        <taxon>Agaricomycetidae</taxon>
        <taxon>Agaricales</taxon>
        <taxon>Pleurotineae</taxon>
        <taxon>Pterulaceae</taxon>
        <taxon>Pterulicium</taxon>
    </lineage>
</organism>
<dbReference type="STRING" id="1884261.A0A5C3QTT6"/>
<dbReference type="SUPFAM" id="SSF54236">
    <property type="entry name" value="Ubiquitin-like"/>
    <property type="match status" value="1"/>
</dbReference>
<dbReference type="SUPFAM" id="SSF50729">
    <property type="entry name" value="PH domain-like"/>
    <property type="match status" value="1"/>
</dbReference>
<dbReference type="PANTHER" id="PTHR38700">
    <property type="entry name" value="YALI0E22418P"/>
    <property type="match status" value="1"/>
</dbReference>
<proteinExistence type="predicted"/>
<dbReference type="PANTHER" id="PTHR38700:SF1">
    <property type="entry name" value="PH DOMAIN-CONTAINING PROTEIN"/>
    <property type="match status" value="1"/>
</dbReference>